<accession>A0ABV7BT03</accession>
<dbReference type="RefSeq" id="WP_216835738.1">
    <property type="nucleotide sequence ID" value="NZ_JAFNJS010000002.1"/>
</dbReference>
<keyword evidence="1" id="KW-0472">Membrane</keyword>
<keyword evidence="3" id="KW-1185">Reference proteome</keyword>
<protein>
    <submittedName>
        <fullName evidence="2">Uncharacterized protein</fullName>
    </submittedName>
</protein>
<proteinExistence type="predicted"/>
<dbReference type="EMBL" id="JBHRSB010000002">
    <property type="protein sequence ID" value="MFC2999643.1"/>
    <property type="molecule type" value="Genomic_DNA"/>
</dbReference>
<evidence type="ECO:0000256" key="1">
    <source>
        <dbReference type="SAM" id="Phobius"/>
    </source>
</evidence>
<feature type="transmembrane region" description="Helical" evidence="1">
    <location>
        <begin position="29"/>
        <end position="45"/>
    </location>
</feature>
<gene>
    <name evidence="2" type="ORF">ACFOD3_07055</name>
</gene>
<evidence type="ECO:0000313" key="3">
    <source>
        <dbReference type="Proteomes" id="UP001595420"/>
    </source>
</evidence>
<organism evidence="2 3">
    <name type="scientific">Falsiroseomonas tokyonensis</name>
    <dbReference type="NCBI Taxonomy" id="430521"/>
    <lineage>
        <taxon>Bacteria</taxon>
        <taxon>Pseudomonadati</taxon>
        <taxon>Pseudomonadota</taxon>
        <taxon>Alphaproteobacteria</taxon>
        <taxon>Acetobacterales</taxon>
        <taxon>Roseomonadaceae</taxon>
        <taxon>Falsiroseomonas</taxon>
    </lineage>
</organism>
<keyword evidence="1" id="KW-1133">Transmembrane helix</keyword>
<comment type="caution">
    <text evidence="2">The sequence shown here is derived from an EMBL/GenBank/DDBJ whole genome shotgun (WGS) entry which is preliminary data.</text>
</comment>
<sequence>MTLWLVFAAALLLLGLTMRLRDRGLRRAGQGLSVLLALAATLLLARRPGTALPLPGSRPRPWYSP</sequence>
<name>A0ABV7BT03_9PROT</name>
<evidence type="ECO:0000313" key="2">
    <source>
        <dbReference type="EMBL" id="MFC2999643.1"/>
    </source>
</evidence>
<keyword evidence="1" id="KW-0812">Transmembrane</keyword>
<reference evidence="3" key="1">
    <citation type="journal article" date="2019" name="Int. J. Syst. Evol. Microbiol.">
        <title>The Global Catalogue of Microorganisms (GCM) 10K type strain sequencing project: providing services to taxonomists for standard genome sequencing and annotation.</title>
        <authorList>
            <consortium name="The Broad Institute Genomics Platform"/>
            <consortium name="The Broad Institute Genome Sequencing Center for Infectious Disease"/>
            <person name="Wu L."/>
            <person name="Ma J."/>
        </authorList>
    </citation>
    <scope>NUCLEOTIDE SEQUENCE [LARGE SCALE GENOMIC DNA]</scope>
    <source>
        <strain evidence="3">CGMCC 1.16855</strain>
    </source>
</reference>
<dbReference type="Proteomes" id="UP001595420">
    <property type="component" value="Unassembled WGS sequence"/>
</dbReference>